<dbReference type="PANTHER" id="PTHR43800:SF1">
    <property type="entry name" value="PEPTIDYL-LYSINE N-ACETYLTRANSFERASE YJAB"/>
    <property type="match status" value="1"/>
</dbReference>
<dbReference type="PROSITE" id="PS51186">
    <property type="entry name" value="GNAT"/>
    <property type="match status" value="1"/>
</dbReference>
<dbReference type="EC" id="2.3.1.-" evidence="4"/>
<keyword evidence="1 4" id="KW-0808">Transferase</keyword>
<comment type="caution">
    <text evidence="4">The sequence shown here is derived from an EMBL/GenBank/DDBJ whole genome shotgun (WGS) entry which is preliminary data.</text>
</comment>
<dbReference type="GO" id="GO:0016747">
    <property type="term" value="F:acyltransferase activity, transferring groups other than amino-acyl groups"/>
    <property type="evidence" value="ECO:0007669"/>
    <property type="project" value="InterPro"/>
</dbReference>
<dbReference type="PANTHER" id="PTHR43800">
    <property type="entry name" value="PEPTIDYL-LYSINE N-ACETYLTRANSFERASE YJAB"/>
    <property type="match status" value="1"/>
</dbReference>
<dbReference type="InterPro" id="IPR000182">
    <property type="entry name" value="GNAT_dom"/>
</dbReference>
<feature type="domain" description="N-acetyltransferase" evidence="3">
    <location>
        <begin position="6"/>
        <end position="160"/>
    </location>
</feature>
<dbReference type="CDD" id="cd04301">
    <property type="entry name" value="NAT_SF"/>
    <property type="match status" value="1"/>
</dbReference>
<dbReference type="EMBL" id="LXEV01000030">
    <property type="protein sequence ID" value="OAT45773.1"/>
    <property type="molecule type" value="Genomic_DNA"/>
</dbReference>
<keyword evidence="5" id="KW-1185">Reference proteome</keyword>
<dbReference type="Proteomes" id="UP000078250">
    <property type="component" value="Unassembled WGS sequence"/>
</dbReference>
<evidence type="ECO:0000313" key="5">
    <source>
        <dbReference type="Proteomes" id="UP000078250"/>
    </source>
</evidence>
<dbReference type="AlphaFoldDB" id="A0AAJ3HQY3"/>
<reference evidence="4 5" key="1">
    <citation type="submission" date="2016-04" db="EMBL/GenBank/DDBJ databases">
        <title>ATOL: Assembling a taxonomically balanced genome-scale reconstruction of the evolutionary history of the Enterobacteriaceae.</title>
        <authorList>
            <person name="Plunkett G.III."/>
            <person name="Neeno-Eckwall E.C."/>
            <person name="Glasner J.D."/>
            <person name="Perna N.T."/>
        </authorList>
    </citation>
    <scope>NUCLEOTIDE SEQUENCE [LARGE SCALE GENOMIC DNA]</scope>
    <source>
        <strain evidence="4 5">ATCC 700826</strain>
    </source>
</reference>
<name>A0AAJ3HQY3_PROHU</name>
<dbReference type="RefSeq" id="WP_064720513.1">
    <property type="nucleotide sequence ID" value="NZ_LXEV01000030.1"/>
</dbReference>
<proteinExistence type="predicted"/>
<sequence length="177" mass="20292">MKNKHIRLRQTQPSDAIILPEIEKSAGQLFATLEDLSWISEHGVQNVESHLKFIEKQSHWVAVNESNKLVGFIMTQALPESLFIHELSVSKEWQNQGIGKLLIQHVIDKAKEKQFSAVTLTTFRHVLWNAPFYQRFGFVILPNNEIPASLQEILMHEVTEGGFAPETRCAMKFDISR</sequence>
<evidence type="ECO:0000313" key="4">
    <source>
        <dbReference type="EMBL" id="OAT45773.1"/>
    </source>
</evidence>
<organism evidence="4 5">
    <name type="scientific">Proteus hauseri ATCC 700826</name>
    <dbReference type="NCBI Taxonomy" id="1354271"/>
    <lineage>
        <taxon>Bacteria</taxon>
        <taxon>Pseudomonadati</taxon>
        <taxon>Pseudomonadota</taxon>
        <taxon>Gammaproteobacteria</taxon>
        <taxon>Enterobacterales</taxon>
        <taxon>Morganellaceae</taxon>
        <taxon>Proteus</taxon>
    </lineage>
</organism>
<evidence type="ECO:0000259" key="3">
    <source>
        <dbReference type="PROSITE" id="PS51186"/>
    </source>
</evidence>
<dbReference type="InterPro" id="IPR016181">
    <property type="entry name" value="Acyl_CoA_acyltransferase"/>
</dbReference>
<dbReference type="Gene3D" id="3.40.630.30">
    <property type="match status" value="1"/>
</dbReference>
<evidence type="ECO:0000256" key="1">
    <source>
        <dbReference type="ARBA" id="ARBA00022679"/>
    </source>
</evidence>
<gene>
    <name evidence="4" type="ORF">M997_2575</name>
</gene>
<accession>A0AAJ3HQY3</accession>
<protein>
    <submittedName>
        <fullName evidence="4">Histone acetyltransferase</fullName>
        <ecNumber evidence="4">2.3.1.-</ecNumber>
    </submittedName>
</protein>
<dbReference type="SUPFAM" id="SSF55729">
    <property type="entry name" value="Acyl-CoA N-acyltransferases (Nat)"/>
    <property type="match status" value="1"/>
</dbReference>
<keyword evidence="2 4" id="KW-0012">Acyltransferase</keyword>
<evidence type="ECO:0000256" key="2">
    <source>
        <dbReference type="ARBA" id="ARBA00023315"/>
    </source>
</evidence>
<dbReference type="Pfam" id="PF00583">
    <property type="entry name" value="Acetyltransf_1"/>
    <property type="match status" value="1"/>
</dbReference>